<comment type="caution">
    <text evidence="1">The sequence shown here is derived from an EMBL/GenBank/DDBJ whole genome shotgun (WGS) entry which is preliminary data.</text>
</comment>
<dbReference type="Proteomes" id="UP000282876">
    <property type="component" value="Unassembled WGS sequence"/>
</dbReference>
<accession>A0A437AK54</accession>
<gene>
    <name evidence="1" type="ORF">TUBRATIS_19720</name>
</gene>
<sequence length="236" mass="28547">MKENTFIDDKNIEKIDPSNLQEKDNNFIFFENEVLYSKYEYKNTFLVSIKCLIFSAIKDYLLTYTENEIIVYKWNKEMEFKKIKIIKHSFLQFLIKTNAISKKTFVILSKIFLNFIKIKVKRPDLHLEKLLKELNILKIYEIEQEGNFLTCVYKNFIGCTFDNKMKLLEKRKYDFNDKPKKEFLKIEANTLTIQRMKNIQEKFYFDEINQYSVLENYLFILNEGGLKILEFKSDKN</sequence>
<dbReference type="AlphaFoldDB" id="A0A437AK54"/>
<organism evidence="1 2">
    <name type="scientific">Tubulinosema ratisbonensis</name>
    <dbReference type="NCBI Taxonomy" id="291195"/>
    <lineage>
        <taxon>Eukaryota</taxon>
        <taxon>Fungi</taxon>
        <taxon>Fungi incertae sedis</taxon>
        <taxon>Microsporidia</taxon>
        <taxon>Tubulinosematoidea</taxon>
        <taxon>Tubulinosematidae</taxon>
        <taxon>Tubulinosema</taxon>
    </lineage>
</organism>
<keyword evidence="2" id="KW-1185">Reference proteome</keyword>
<evidence type="ECO:0000313" key="2">
    <source>
        <dbReference type="Proteomes" id="UP000282876"/>
    </source>
</evidence>
<reference evidence="1 2" key="1">
    <citation type="submission" date="2018-10" db="EMBL/GenBank/DDBJ databases">
        <title>Draft genome sequence of the microsporidian Tubulinosema ratisbonensis.</title>
        <authorList>
            <person name="Polonais V."/>
            <person name="Peyretaillade E."/>
            <person name="Niehus S."/>
            <person name="Wawrzyniak I."/>
            <person name="Franchet A."/>
            <person name="Gaspin C."/>
            <person name="Reichstadt M."/>
            <person name="Belser C."/>
            <person name="Labadie K."/>
            <person name="Delbac F."/>
            <person name="Ferrandon D."/>
        </authorList>
    </citation>
    <scope>NUCLEOTIDE SEQUENCE [LARGE SCALE GENOMIC DNA]</scope>
    <source>
        <strain evidence="1 2">Franzen</strain>
    </source>
</reference>
<dbReference type="EMBL" id="RCSS01000480">
    <property type="protein sequence ID" value="RVD91571.1"/>
    <property type="molecule type" value="Genomic_DNA"/>
</dbReference>
<dbReference type="VEuPathDB" id="MicrosporidiaDB:TUBRATIS_19720"/>
<proteinExistence type="predicted"/>
<protein>
    <submittedName>
        <fullName evidence="1">Uncharacterized protein</fullName>
    </submittedName>
</protein>
<evidence type="ECO:0000313" key="1">
    <source>
        <dbReference type="EMBL" id="RVD91571.1"/>
    </source>
</evidence>
<name>A0A437AK54_9MICR</name>